<protein>
    <submittedName>
        <fullName evidence="4">Surface antigen-like protein</fullName>
    </submittedName>
</protein>
<dbReference type="GO" id="GO:0019867">
    <property type="term" value="C:outer membrane"/>
    <property type="evidence" value="ECO:0007669"/>
    <property type="project" value="InterPro"/>
</dbReference>
<gene>
    <name evidence="4" type="ORF">CLV45_0937</name>
</gene>
<feature type="domain" description="Bacterial surface antigen (D15)" evidence="3">
    <location>
        <begin position="138"/>
        <end position="363"/>
    </location>
</feature>
<comment type="caution">
    <text evidence="4">The sequence shown here is derived from an EMBL/GenBank/DDBJ whole genome shotgun (WGS) entry which is preliminary data.</text>
</comment>
<dbReference type="Gene3D" id="2.40.160.50">
    <property type="entry name" value="membrane protein fhac: a member of the omp85/tpsb transporter family"/>
    <property type="match status" value="1"/>
</dbReference>
<keyword evidence="2" id="KW-0472">Membrane</keyword>
<dbReference type="Proteomes" id="UP000228535">
    <property type="component" value="Unassembled WGS sequence"/>
</dbReference>
<dbReference type="RefSeq" id="WP_211289901.1">
    <property type="nucleotide sequence ID" value="NZ_PGFA01000001.1"/>
</dbReference>
<name>A0A2M9BNJ8_9BACT</name>
<dbReference type="AlphaFoldDB" id="A0A2M9BNJ8"/>
<evidence type="ECO:0000313" key="4">
    <source>
        <dbReference type="EMBL" id="PJJ59518.1"/>
    </source>
</evidence>
<sequence>MLLLTAALLGATALAPPDSLPRRRLTLIPLPLVYYTPETRLAYGAALTATLRFRRDSAFAEARPSQLTLGAAYTQNRQLLLYVPFQLFYARNTYYAYGEAGYYRYNYYFYGVGQQEVPRELYGVNFPRVRLNAFRRVGPALRRGKLYAGLRYQYEEYDVTSTAAGGLLGSGTVPGGRGSRLRGGGLGLFFDSRDKVFFPSKGVVADLTYLHRNRATAPDGPTTRFSRYVADVSSYHRLHPRAILALNYFASFTAGTAPFNALSLLGGTRRLRGYYEGRYRDQHAGLVQAELRLAAYRRLGAVAFGGVGALGDSGALLRLDSPKAAYGGGLRFVLNRRDQLNLRLDYALGHESSGFYLTIGEAF</sequence>
<reference evidence="4 5" key="1">
    <citation type="submission" date="2017-11" db="EMBL/GenBank/DDBJ databases">
        <title>Genomic Encyclopedia of Archaeal and Bacterial Type Strains, Phase II (KMG-II): From Individual Species to Whole Genera.</title>
        <authorList>
            <person name="Goeker M."/>
        </authorList>
    </citation>
    <scope>NUCLEOTIDE SEQUENCE [LARGE SCALE GENOMIC DNA]</scope>
    <source>
        <strain evidence="4 5">DSM 11115</strain>
    </source>
</reference>
<organism evidence="4 5">
    <name type="scientific">Hymenobacter chitinivorans DSM 11115</name>
    <dbReference type="NCBI Taxonomy" id="1121954"/>
    <lineage>
        <taxon>Bacteria</taxon>
        <taxon>Pseudomonadati</taxon>
        <taxon>Bacteroidota</taxon>
        <taxon>Cytophagia</taxon>
        <taxon>Cytophagales</taxon>
        <taxon>Hymenobacteraceae</taxon>
        <taxon>Hymenobacter</taxon>
    </lineage>
</organism>
<evidence type="ECO:0000256" key="2">
    <source>
        <dbReference type="ARBA" id="ARBA00023136"/>
    </source>
</evidence>
<comment type="subcellular location">
    <subcellularLocation>
        <location evidence="1">Membrane</location>
    </subcellularLocation>
</comment>
<proteinExistence type="predicted"/>
<dbReference type="EMBL" id="PGFA01000001">
    <property type="protein sequence ID" value="PJJ59518.1"/>
    <property type="molecule type" value="Genomic_DNA"/>
</dbReference>
<evidence type="ECO:0000313" key="5">
    <source>
        <dbReference type="Proteomes" id="UP000228535"/>
    </source>
</evidence>
<dbReference type="Pfam" id="PF01103">
    <property type="entry name" value="Omp85"/>
    <property type="match status" value="1"/>
</dbReference>
<accession>A0A2M9BNJ8</accession>
<evidence type="ECO:0000256" key="1">
    <source>
        <dbReference type="ARBA" id="ARBA00004370"/>
    </source>
</evidence>
<keyword evidence="5" id="KW-1185">Reference proteome</keyword>
<evidence type="ECO:0000259" key="3">
    <source>
        <dbReference type="Pfam" id="PF01103"/>
    </source>
</evidence>
<dbReference type="InterPro" id="IPR000184">
    <property type="entry name" value="Bac_surfAg_D15"/>
</dbReference>